<keyword evidence="7" id="KW-1185">Reference proteome</keyword>
<dbReference type="EMBL" id="KV441499">
    <property type="protein sequence ID" value="OAG14614.1"/>
    <property type="molecule type" value="Genomic_DNA"/>
</dbReference>
<dbReference type="KEGG" id="aalt:CC77DRAFT_1066934"/>
<reference evidence="6 7" key="1">
    <citation type="submission" date="2016-05" db="EMBL/GenBank/DDBJ databases">
        <title>Comparative analysis of secretome profiles of manganese(II)-oxidizing ascomycete fungi.</title>
        <authorList>
            <consortium name="DOE Joint Genome Institute"/>
            <person name="Zeiner C.A."/>
            <person name="Purvine S.O."/>
            <person name="Zink E.M."/>
            <person name="Wu S."/>
            <person name="Pasa-Tolic L."/>
            <person name="Chaput D.L."/>
            <person name="Haridas S."/>
            <person name="Grigoriev I.V."/>
            <person name="Santelli C.M."/>
            <person name="Hansel C.M."/>
        </authorList>
    </citation>
    <scope>NUCLEOTIDE SEQUENCE [LARGE SCALE GENOMIC DNA]</scope>
    <source>
        <strain evidence="6 7">SRC1lrK2f</strain>
    </source>
</reference>
<proteinExistence type="predicted"/>
<dbReference type="OMA" id="MEGAHAN"/>
<name>A0A177D4M8_ALTAL</name>
<dbReference type="Proteomes" id="UP000077248">
    <property type="component" value="Unassembled WGS sequence"/>
</dbReference>
<dbReference type="Pfam" id="PF01124">
    <property type="entry name" value="MAPEG"/>
    <property type="match status" value="2"/>
</dbReference>
<evidence type="ECO:0000256" key="2">
    <source>
        <dbReference type="ARBA" id="ARBA00022692"/>
    </source>
</evidence>
<gene>
    <name evidence="6" type="ORF">CC77DRAFT_1066934</name>
</gene>
<dbReference type="GeneID" id="29114533"/>
<evidence type="ECO:0000313" key="7">
    <source>
        <dbReference type="Proteomes" id="UP000077248"/>
    </source>
</evidence>
<evidence type="ECO:0000256" key="3">
    <source>
        <dbReference type="ARBA" id="ARBA00022989"/>
    </source>
</evidence>
<feature type="transmembrane region" description="Helical" evidence="5">
    <location>
        <begin position="6"/>
        <end position="23"/>
    </location>
</feature>
<dbReference type="RefSeq" id="XP_018380035.1">
    <property type="nucleotide sequence ID" value="XM_018528939.1"/>
</dbReference>
<dbReference type="PANTHER" id="PTHR35371:SF1">
    <property type="entry name" value="BLR7753 PROTEIN"/>
    <property type="match status" value="1"/>
</dbReference>
<organism evidence="6 7">
    <name type="scientific">Alternaria alternata</name>
    <name type="common">Alternaria rot fungus</name>
    <name type="synonym">Torula alternata</name>
    <dbReference type="NCBI Taxonomy" id="5599"/>
    <lineage>
        <taxon>Eukaryota</taxon>
        <taxon>Fungi</taxon>
        <taxon>Dikarya</taxon>
        <taxon>Ascomycota</taxon>
        <taxon>Pezizomycotina</taxon>
        <taxon>Dothideomycetes</taxon>
        <taxon>Pleosporomycetidae</taxon>
        <taxon>Pleosporales</taxon>
        <taxon>Pleosporineae</taxon>
        <taxon>Pleosporaceae</taxon>
        <taxon>Alternaria</taxon>
        <taxon>Alternaria sect. Alternaria</taxon>
        <taxon>Alternaria alternata complex</taxon>
    </lineage>
</organism>
<feature type="transmembrane region" description="Helical" evidence="5">
    <location>
        <begin position="158"/>
        <end position="177"/>
    </location>
</feature>
<comment type="subcellular location">
    <subcellularLocation>
        <location evidence="1">Membrane</location>
    </subcellularLocation>
</comment>
<dbReference type="PANTHER" id="PTHR35371">
    <property type="entry name" value="INNER MEMBRANE PROTEIN"/>
    <property type="match status" value="1"/>
</dbReference>
<keyword evidence="3 5" id="KW-1133">Transmembrane helix</keyword>
<evidence type="ECO:0000256" key="1">
    <source>
        <dbReference type="ARBA" id="ARBA00004370"/>
    </source>
</evidence>
<keyword evidence="2 5" id="KW-0812">Transmembrane</keyword>
<keyword evidence="4 5" id="KW-0472">Membrane</keyword>
<dbReference type="GO" id="GO:0016020">
    <property type="term" value="C:membrane"/>
    <property type="evidence" value="ECO:0007669"/>
    <property type="project" value="UniProtKB-SubCell"/>
</dbReference>
<accession>A0A177D4M8</accession>
<evidence type="ECO:0000313" key="6">
    <source>
        <dbReference type="EMBL" id="OAG14614.1"/>
    </source>
</evidence>
<evidence type="ECO:0000256" key="4">
    <source>
        <dbReference type="ARBA" id="ARBA00023136"/>
    </source>
</evidence>
<evidence type="ECO:0000256" key="5">
    <source>
        <dbReference type="SAM" id="Phobius"/>
    </source>
</evidence>
<dbReference type="Gene3D" id="1.20.120.550">
    <property type="entry name" value="Membrane associated eicosanoid/glutathione metabolism-like domain"/>
    <property type="match status" value="1"/>
</dbReference>
<sequence length="189" mass="20933">MSSNYSFHAIPIYWVIALYPHMYSQMIFKKGANGQLDNANPRGASTLEFYRKCCPGPLYTKAERAEACHKNNMENAPFFIGAILAGNLAGLDSGMFHSHGCSSINDDKRQDIDDMSRSEEVEANQDNIATMNTLAGAYIGLRLVYSFMYVKIQTNTPSYLRSVTWTASVAVLMTMFVKAGNKMNSALGL</sequence>
<dbReference type="VEuPathDB" id="FungiDB:CC77DRAFT_1066934"/>
<dbReference type="AlphaFoldDB" id="A0A177D4M8"/>
<dbReference type="InterPro" id="IPR023352">
    <property type="entry name" value="MAPEG-like_dom_sf"/>
</dbReference>
<dbReference type="InterPro" id="IPR001129">
    <property type="entry name" value="Membr-assoc_MAPEG"/>
</dbReference>
<dbReference type="SUPFAM" id="SSF161084">
    <property type="entry name" value="MAPEG domain-like"/>
    <property type="match status" value="2"/>
</dbReference>
<protein>
    <submittedName>
        <fullName evidence="6">Uncharacterized protein</fullName>
    </submittedName>
</protein>